<name>A0ABT0PHT7_9GAMM</name>
<proteinExistence type="predicted"/>
<evidence type="ECO:0000256" key="1">
    <source>
        <dbReference type="SAM" id="Coils"/>
    </source>
</evidence>
<evidence type="ECO:0000313" key="4">
    <source>
        <dbReference type="Proteomes" id="UP001203338"/>
    </source>
</evidence>
<dbReference type="RefSeq" id="WP_249699809.1">
    <property type="nucleotide sequence ID" value="NZ_JAMFLX010000014.1"/>
</dbReference>
<keyword evidence="4" id="KW-1185">Reference proteome</keyword>
<comment type="caution">
    <text evidence="3">The sequence shown here is derived from an EMBL/GenBank/DDBJ whole genome shotgun (WGS) entry which is preliminary data.</text>
</comment>
<dbReference type="Proteomes" id="UP001203338">
    <property type="component" value="Unassembled WGS sequence"/>
</dbReference>
<dbReference type="InterPro" id="IPR035074">
    <property type="entry name" value="EspA/CesA-like"/>
</dbReference>
<feature type="compositionally biased region" description="Polar residues" evidence="2">
    <location>
        <begin position="1"/>
        <end position="17"/>
    </location>
</feature>
<accession>A0ABT0PHT7</accession>
<evidence type="ECO:0000256" key="2">
    <source>
        <dbReference type="SAM" id="MobiDB-lite"/>
    </source>
</evidence>
<gene>
    <name evidence="3" type="ORF">M3P05_11590</name>
</gene>
<sequence>MSIQTGGPQSAQQIQQDRTLKGQDQPMSGQKMMKKTIKLINSAAGAPMNQNFIDKTSLDALMLAIMSERAELLEETLREQVQEVRSKNNKLKNANQIMAKARAAKKGSKEEEDTEMPQEVKDFFAKNDIPWGDGGKKINPNETYKLNSGEWDLAIENMKGWTESLTSTSQLDMTKLQSTSGKFNQTFEMMSQFISKYYRSGDNIIKNI</sequence>
<organism evidence="3 4">
    <name type="scientific">Parendozoicomonas callyspongiae</name>
    <dbReference type="NCBI Taxonomy" id="2942213"/>
    <lineage>
        <taxon>Bacteria</taxon>
        <taxon>Pseudomonadati</taxon>
        <taxon>Pseudomonadota</taxon>
        <taxon>Gammaproteobacteria</taxon>
        <taxon>Oceanospirillales</taxon>
        <taxon>Endozoicomonadaceae</taxon>
        <taxon>Parendozoicomonas</taxon>
    </lineage>
</organism>
<keyword evidence="1" id="KW-0175">Coiled coil</keyword>
<feature type="region of interest" description="Disordered" evidence="2">
    <location>
        <begin position="1"/>
        <end position="30"/>
    </location>
</feature>
<dbReference type="SUPFAM" id="SSF116927">
    <property type="entry name" value="EspA/CesA-like"/>
    <property type="match status" value="1"/>
</dbReference>
<dbReference type="EMBL" id="JAMFLX010000014">
    <property type="protein sequence ID" value="MCL6270566.1"/>
    <property type="molecule type" value="Genomic_DNA"/>
</dbReference>
<evidence type="ECO:0000313" key="3">
    <source>
        <dbReference type="EMBL" id="MCL6270566.1"/>
    </source>
</evidence>
<feature type="coiled-coil region" evidence="1">
    <location>
        <begin position="63"/>
        <end position="111"/>
    </location>
</feature>
<protein>
    <submittedName>
        <fullName evidence="3">Uncharacterized protein</fullName>
    </submittedName>
</protein>
<reference evidence="3 4" key="1">
    <citation type="submission" date="2022-05" db="EMBL/GenBank/DDBJ databases">
        <authorList>
            <person name="Park J.-S."/>
        </authorList>
    </citation>
    <scope>NUCLEOTIDE SEQUENCE [LARGE SCALE GENOMIC DNA]</scope>
    <source>
        <strain evidence="3 4">2012CJ34-2</strain>
    </source>
</reference>